<reference evidence="1" key="1">
    <citation type="submission" date="2021-04" db="EMBL/GenBank/DDBJ databases">
        <authorList>
            <person name="Chebbi M.A.C M."/>
        </authorList>
    </citation>
    <scope>NUCLEOTIDE SEQUENCE</scope>
</reference>
<gene>
    <name evidence="1" type="ORF">HICCMSTLAB_LOCUS1557</name>
</gene>
<comment type="caution">
    <text evidence="1">The sequence shown here is derived from an EMBL/GenBank/DDBJ whole genome shotgun (WGS) entry which is preliminary data.</text>
</comment>
<dbReference type="EMBL" id="CAJNRD030001116">
    <property type="protein sequence ID" value="CAG5075403.1"/>
    <property type="molecule type" value="Genomic_DNA"/>
</dbReference>
<name>A0A8J2EJX7_COTCN</name>
<dbReference type="InterPro" id="IPR038765">
    <property type="entry name" value="Papain-like_cys_pep_sf"/>
</dbReference>
<evidence type="ECO:0000313" key="2">
    <source>
        <dbReference type="Proteomes" id="UP000786811"/>
    </source>
</evidence>
<keyword evidence="2" id="KW-1185">Reference proteome</keyword>
<dbReference type="AlphaFoldDB" id="A0A8J2EJX7"/>
<dbReference type="OrthoDB" id="7699802at2759"/>
<dbReference type="SUPFAM" id="SSF54001">
    <property type="entry name" value="Cysteine proteinases"/>
    <property type="match status" value="1"/>
</dbReference>
<organism evidence="1 2">
    <name type="scientific">Cotesia congregata</name>
    <name type="common">Parasitoid wasp</name>
    <name type="synonym">Apanteles congregatus</name>
    <dbReference type="NCBI Taxonomy" id="51543"/>
    <lineage>
        <taxon>Eukaryota</taxon>
        <taxon>Metazoa</taxon>
        <taxon>Ecdysozoa</taxon>
        <taxon>Arthropoda</taxon>
        <taxon>Hexapoda</taxon>
        <taxon>Insecta</taxon>
        <taxon>Pterygota</taxon>
        <taxon>Neoptera</taxon>
        <taxon>Endopterygota</taxon>
        <taxon>Hymenoptera</taxon>
        <taxon>Apocrita</taxon>
        <taxon>Ichneumonoidea</taxon>
        <taxon>Braconidae</taxon>
        <taxon>Microgastrinae</taxon>
        <taxon>Cotesia</taxon>
    </lineage>
</organism>
<proteinExistence type="predicted"/>
<protein>
    <submittedName>
        <fullName evidence="1">Uncharacterized protein</fullName>
    </submittedName>
</protein>
<dbReference type="Proteomes" id="UP000786811">
    <property type="component" value="Unassembled WGS sequence"/>
</dbReference>
<evidence type="ECO:0000313" key="1">
    <source>
        <dbReference type="EMBL" id="CAG5075403.1"/>
    </source>
</evidence>
<accession>A0A8J2EJX7</accession>
<sequence>MSDGILLSSIDFEDGTNDKLPSTAIDENNRKIIKDISKNEEKILDDSDLIAVDNWRNKGRQSRYDYHNSLNSSDEENDKSAVKVFEKKIIASPKKLAVYNSSDEESDLSAVFEKKITASPKKLTVINSSNEENDISAVKTPDILDQTITPENTNKTSTFDTKKKKKLGILQNGNKRNPISLKGINVLLFNTCAIDSIIHVLAVTGKDDPQFLKYMKENSNQTMKFICEFIDKGPVTSVYKSRTVLLSQLFKDRIVEKNKESVLYANEIDMWSSIFDIWTRCFPNSACFNHDCRICGLHKVPVPMVQVNHKILWEGGYSKLEESISTFDSKIRCTKCKLTMINRSLLFNRCICIELNVQKLKSGPLTCKLRDMPAIIQLNNFNYRLRGIIECEAGHFKSYCRRGQNYWSLYDDKATTATKVLSSKDVKPDAVIFTRIL</sequence>